<dbReference type="OrthoDB" id="7428875at2"/>
<dbReference type="RefSeq" id="WP_146571551.1">
    <property type="nucleotide sequence ID" value="NZ_CP042306.1"/>
</dbReference>
<protein>
    <recommendedName>
        <fullName evidence="5">PepSY domain-containing protein</fullName>
    </recommendedName>
</protein>
<proteinExistence type="predicted"/>
<feature type="signal peptide" evidence="2">
    <location>
        <begin position="1"/>
        <end position="17"/>
    </location>
</feature>
<evidence type="ECO:0008006" key="5">
    <source>
        <dbReference type="Google" id="ProtNLM"/>
    </source>
</evidence>
<evidence type="ECO:0000256" key="1">
    <source>
        <dbReference type="SAM" id="MobiDB-lite"/>
    </source>
</evidence>
<sequence>MLTLLLLASLAVTADQAQDQTPTPAPTATPAPAIVGESRETAYKVKSVAEEYAIMRKLGLRVDMQSLVEEKGHPYDVLEGVDPNTGAKHTVWFDIKSFYGKEFGF</sequence>
<dbReference type="AlphaFoldDB" id="A0A5B8LIL0"/>
<feature type="chain" id="PRO_5023080851" description="PepSY domain-containing protein" evidence="2">
    <location>
        <begin position="18"/>
        <end position="105"/>
    </location>
</feature>
<dbReference type="KEGG" id="spai:FPZ24_09865"/>
<keyword evidence="2" id="KW-0732">Signal</keyword>
<accession>A0A5B8LIL0</accession>
<reference evidence="3 4" key="1">
    <citation type="submission" date="2019-07" db="EMBL/GenBank/DDBJ databases">
        <title>Full genome sequence of Sphingomonas sp. 4R-6-7(HKS19).</title>
        <authorList>
            <person name="Im W.-T."/>
        </authorList>
    </citation>
    <scope>NUCLEOTIDE SEQUENCE [LARGE SCALE GENOMIC DNA]</scope>
    <source>
        <strain evidence="3 4">HKS19</strain>
    </source>
</reference>
<organism evidence="3 4">
    <name type="scientific">Sphingomonas panacisoli</name>
    <dbReference type="NCBI Taxonomy" id="1813879"/>
    <lineage>
        <taxon>Bacteria</taxon>
        <taxon>Pseudomonadati</taxon>
        <taxon>Pseudomonadota</taxon>
        <taxon>Alphaproteobacteria</taxon>
        <taxon>Sphingomonadales</taxon>
        <taxon>Sphingomonadaceae</taxon>
        <taxon>Sphingomonas</taxon>
    </lineage>
</organism>
<feature type="region of interest" description="Disordered" evidence="1">
    <location>
        <begin position="15"/>
        <end position="34"/>
    </location>
</feature>
<gene>
    <name evidence="3" type="ORF">FPZ24_09865</name>
</gene>
<name>A0A5B8LIL0_9SPHN</name>
<evidence type="ECO:0000256" key="2">
    <source>
        <dbReference type="SAM" id="SignalP"/>
    </source>
</evidence>
<evidence type="ECO:0000313" key="3">
    <source>
        <dbReference type="EMBL" id="QDZ07756.1"/>
    </source>
</evidence>
<keyword evidence="4" id="KW-1185">Reference proteome</keyword>
<dbReference type="Proteomes" id="UP000315673">
    <property type="component" value="Chromosome"/>
</dbReference>
<evidence type="ECO:0000313" key="4">
    <source>
        <dbReference type="Proteomes" id="UP000315673"/>
    </source>
</evidence>
<dbReference type="EMBL" id="CP042306">
    <property type="protein sequence ID" value="QDZ07756.1"/>
    <property type="molecule type" value="Genomic_DNA"/>
</dbReference>